<evidence type="ECO:0000256" key="1">
    <source>
        <dbReference type="ARBA" id="ARBA00022737"/>
    </source>
</evidence>
<dbReference type="PANTHER" id="PTHR24201:SF16">
    <property type="entry name" value="ANKYRIN-1-LIKE-RELATED"/>
    <property type="match status" value="1"/>
</dbReference>
<dbReference type="Proteomes" id="UP000006755">
    <property type="component" value="Unassembled WGS sequence"/>
</dbReference>
<feature type="repeat" description="ANK" evidence="3">
    <location>
        <begin position="137"/>
        <end position="170"/>
    </location>
</feature>
<dbReference type="AlphaFoldDB" id="K2K9L3"/>
<dbReference type="STRING" id="745411.B3C1_09308"/>
<sequence>MHAPLFALLILLCGQALAHTPVVLSKEEVSAERSAELGKQLVLAFALNNLQKGLALVDQGADIATPVGPEKNQTLLHQAVFLPKRQPWLLALLDRGAPVDLRNADGETPLFKLAHDDLELLDRLLAKGADINAQDNAGVTPLHAVAAFDDNQYLIKAMVERGAKLNTQDQDGRTALMVAAEWGKLENLIRLFELGADPEPRDKAHAYSAADHLYLLRKSLLDRKDLAGGQRNYAALVGKLARDLEANDRSHLARYRQQLGYAD</sequence>
<feature type="chain" id="PRO_5003859814" evidence="4">
    <location>
        <begin position="19"/>
        <end position="263"/>
    </location>
</feature>
<dbReference type="PANTHER" id="PTHR24201">
    <property type="entry name" value="ANK_REP_REGION DOMAIN-CONTAINING PROTEIN"/>
    <property type="match status" value="1"/>
</dbReference>
<evidence type="ECO:0000256" key="3">
    <source>
        <dbReference type="PROSITE-ProRule" id="PRU00023"/>
    </source>
</evidence>
<dbReference type="OrthoDB" id="671583at2"/>
<name>K2K9L3_9GAMM</name>
<dbReference type="PROSITE" id="PS50088">
    <property type="entry name" value="ANK_REPEAT"/>
    <property type="match status" value="2"/>
</dbReference>
<dbReference type="RefSeq" id="WP_008484423.1">
    <property type="nucleotide sequence ID" value="NZ_AMRI01000011.1"/>
</dbReference>
<keyword evidence="2 3" id="KW-0040">ANK repeat</keyword>
<organism evidence="5 6">
    <name type="scientific">Gallaecimonas xiamenensis 3-C-1</name>
    <dbReference type="NCBI Taxonomy" id="745411"/>
    <lineage>
        <taxon>Bacteria</taxon>
        <taxon>Pseudomonadati</taxon>
        <taxon>Pseudomonadota</taxon>
        <taxon>Gammaproteobacteria</taxon>
        <taxon>Enterobacterales</taxon>
        <taxon>Gallaecimonadaceae</taxon>
        <taxon>Gallaecimonas</taxon>
    </lineage>
</organism>
<dbReference type="EMBL" id="AMRI01000011">
    <property type="protein sequence ID" value="EKE74005.1"/>
    <property type="molecule type" value="Genomic_DNA"/>
</dbReference>
<dbReference type="Gene3D" id="1.25.40.20">
    <property type="entry name" value="Ankyrin repeat-containing domain"/>
    <property type="match status" value="2"/>
</dbReference>
<keyword evidence="4" id="KW-0732">Signal</keyword>
<dbReference type="SMART" id="SM00248">
    <property type="entry name" value="ANK"/>
    <property type="match status" value="3"/>
</dbReference>
<evidence type="ECO:0000313" key="6">
    <source>
        <dbReference type="Proteomes" id="UP000006755"/>
    </source>
</evidence>
<dbReference type="PROSITE" id="PS50297">
    <property type="entry name" value="ANK_REP_REGION"/>
    <property type="match status" value="2"/>
</dbReference>
<dbReference type="InterPro" id="IPR036770">
    <property type="entry name" value="Ankyrin_rpt-contain_sf"/>
</dbReference>
<gene>
    <name evidence="5" type="ORF">B3C1_09308</name>
</gene>
<reference evidence="5 6" key="1">
    <citation type="journal article" date="2012" name="J. Bacteriol.">
        <title>Genome Sequence of Gallaecimonas xiamenensis Type Strain 3-C-1.</title>
        <authorList>
            <person name="Lai Q."/>
            <person name="Wang L."/>
            <person name="Wang W."/>
            <person name="Shao Z."/>
        </authorList>
    </citation>
    <scope>NUCLEOTIDE SEQUENCE [LARGE SCALE GENOMIC DNA]</scope>
    <source>
        <strain evidence="5 6">3-C-1</strain>
    </source>
</reference>
<proteinExistence type="predicted"/>
<keyword evidence="1" id="KW-0677">Repeat</keyword>
<evidence type="ECO:0000256" key="4">
    <source>
        <dbReference type="SAM" id="SignalP"/>
    </source>
</evidence>
<evidence type="ECO:0000256" key="2">
    <source>
        <dbReference type="ARBA" id="ARBA00023043"/>
    </source>
</evidence>
<dbReference type="Pfam" id="PF12796">
    <property type="entry name" value="Ank_2"/>
    <property type="match status" value="1"/>
</dbReference>
<feature type="signal peptide" evidence="4">
    <location>
        <begin position="1"/>
        <end position="18"/>
    </location>
</feature>
<comment type="caution">
    <text evidence="5">The sequence shown here is derived from an EMBL/GenBank/DDBJ whole genome shotgun (WGS) entry which is preliminary data.</text>
</comment>
<dbReference type="SUPFAM" id="SSF48403">
    <property type="entry name" value="Ankyrin repeat"/>
    <property type="match status" value="1"/>
</dbReference>
<dbReference type="InterPro" id="IPR002110">
    <property type="entry name" value="Ankyrin_rpt"/>
</dbReference>
<feature type="repeat" description="ANK" evidence="3">
    <location>
        <begin position="171"/>
        <end position="203"/>
    </location>
</feature>
<evidence type="ECO:0000313" key="5">
    <source>
        <dbReference type="EMBL" id="EKE74005.1"/>
    </source>
</evidence>
<dbReference type="InterPro" id="IPR050776">
    <property type="entry name" value="Ank_Repeat/CDKN_Inhibitor"/>
</dbReference>
<keyword evidence="6" id="KW-1185">Reference proteome</keyword>
<protein>
    <submittedName>
        <fullName evidence="5">Uncharacterized protein</fullName>
    </submittedName>
</protein>
<accession>K2K9L3</accession>
<dbReference type="eggNOG" id="COG0666">
    <property type="taxonomic scope" value="Bacteria"/>
</dbReference>